<comment type="caution">
    <text evidence="2">The sequence shown here is derived from an EMBL/GenBank/DDBJ whole genome shotgun (WGS) entry which is preliminary data.</text>
</comment>
<evidence type="ECO:0000313" key="3">
    <source>
        <dbReference type="Proteomes" id="UP000824101"/>
    </source>
</evidence>
<dbReference type="GO" id="GO:0035312">
    <property type="term" value="F:5'-3' DNA exonuclease activity"/>
    <property type="evidence" value="ECO:0007669"/>
    <property type="project" value="TreeGrafter"/>
</dbReference>
<gene>
    <name evidence="2" type="ORF">IAA17_09935</name>
</gene>
<sequence length="250" mass="27555">MLRENGVRGGGNVELYYDLHIHSCLSPCGDGDMTPANIVGMAAVKGLDVIAVTDHNSCKNCGAAMAMGEEYGVLVIPGMEICTAEEVHAVCLFPDLPEAVDFDRLVHDALPPVKNRPDIFGDQQIYDCGDHICGEEPYLLINACSISFDGLWELVRERGGVMFPAHIDKTANSLISNLGMVPPDSRFVTAEVKNLSLLHRLRREHPYLERCRIVSNSDAHYLEDINEPQLTLPVEEKSIGSVLETLLKRE</sequence>
<evidence type="ECO:0000313" key="2">
    <source>
        <dbReference type="EMBL" id="HIZ80091.1"/>
    </source>
</evidence>
<reference evidence="2" key="2">
    <citation type="submission" date="2021-04" db="EMBL/GenBank/DDBJ databases">
        <authorList>
            <person name="Gilroy R."/>
        </authorList>
    </citation>
    <scope>NUCLEOTIDE SEQUENCE</scope>
    <source>
        <strain evidence="2">ChiBcec1-1093</strain>
    </source>
</reference>
<evidence type="ECO:0000259" key="1">
    <source>
        <dbReference type="SMART" id="SM00481"/>
    </source>
</evidence>
<accession>A0A9D2K668</accession>
<organism evidence="2 3">
    <name type="scientific">Candidatus Lachnoclostridium stercorigallinarum</name>
    <dbReference type="NCBI Taxonomy" id="2838634"/>
    <lineage>
        <taxon>Bacteria</taxon>
        <taxon>Bacillati</taxon>
        <taxon>Bacillota</taxon>
        <taxon>Clostridia</taxon>
        <taxon>Lachnospirales</taxon>
        <taxon>Lachnospiraceae</taxon>
    </lineage>
</organism>
<dbReference type="PANTHER" id="PTHR42924">
    <property type="entry name" value="EXONUCLEASE"/>
    <property type="match status" value="1"/>
</dbReference>
<dbReference type="Gene3D" id="3.20.20.140">
    <property type="entry name" value="Metal-dependent hydrolases"/>
    <property type="match status" value="1"/>
</dbReference>
<name>A0A9D2K668_9FIRM</name>
<dbReference type="EMBL" id="DXBC01000159">
    <property type="protein sequence ID" value="HIZ80091.1"/>
    <property type="molecule type" value="Genomic_DNA"/>
</dbReference>
<dbReference type="Pfam" id="PF02811">
    <property type="entry name" value="PHP"/>
    <property type="match status" value="1"/>
</dbReference>
<feature type="domain" description="Polymerase/histidinol phosphatase N-terminal" evidence="1">
    <location>
        <begin position="17"/>
        <end position="85"/>
    </location>
</feature>
<dbReference type="InterPro" id="IPR052018">
    <property type="entry name" value="PHP_domain"/>
</dbReference>
<dbReference type="Proteomes" id="UP000824101">
    <property type="component" value="Unassembled WGS sequence"/>
</dbReference>
<dbReference type="PANTHER" id="PTHR42924:SF3">
    <property type="entry name" value="POLYMERASE_HISTIDINOL PHOSPHATASE N-TERMINAL DOMAIN-CONTAINING PROTEIN"/>
    <property type="match status" value="1"/>
</dbReference>
<dbReference type="InterPro" id="IPR003141">
    <property type="entry name" value="Pol/His_phosphatase_N"/>
</dbReference>
<reference evidence="2" key="1">
    <citation type="journal article" date="2021" name="PeerJ">
        <title>Extensive microbial diversity within the chicken gut microbiome revealed by metagenomics and culture.</title>
        <authorList>
            <person name="Gilroy R."/>
            <person name="Ravi A."/>
            <person name="Getino M."/>
            <person name="Pursley I."/>
            <person name="Horton D.L."/>
            <person name="Alikhan N.F."/>
            <person name="Baker D."/>
            <person name="Gharbi K."/>
            <person name="Hall N."/>
            <person name="Watson M."/>
            <person name="Adriaenssens E.M."/>
            <person name="Foster-Nyarko E."/>
            <person name="Jarju S."/>
            <person name="Secka A."/>
            <person name="Antonio M."/>
            <person name="Oren A."/>
            <person name="Chaudhuri R.R."/>
            <person name="La Ragione R."/>
            <person name="Hildebrand F."/>
            <person name="Pallen M.J."/>
        </authorList>
    </citation>
    <scope>NUCLEOTIDE SEQUENCE</scope>
    <source>
        <strain evidence="2">ChiBcec1-1093</strain>
    </source>
</reference>
<protein>
    <submittedName>
        <fullName evidence="2">PHP domain-containing protein</fullName>
    </submittedName>
</protein>
<dbReference type="SMART" id="SM00481">
    <property type="entry name" value="POLIIIAc"/>
    <property type="match status" value="1"/>
</dbReference>
<dbReference type="InterPro" id="IPR016195">
    <property type="entry name" value="Pol/histidinol_Pase-like"/>
</dbReference>
<proteinExistence type="predicted"/>
<dbReference type="InterPro" id="IPR004013">
    <property type="entry name" value="PHP_dom"/>
</dbReference>
<dbReference type="AlphaFoldDB" id="A0A9D2K668"/>
<dbReference type="CDD" id="cd07432">
    <property type="entry name" value="PHP_HisPPase"/>
    <property type="match status" value="1"/>
</dbReference>
<dbReference type="SUPFAM" id="SSF89550">
    <property type="entry name" value="PHP domain-like"/>
    <property type="match status" value="1"/>
</dbReference>
<dbReference type="GO" id="GO:0004534">
    <property type="term" value="F:5'-3' RNA exonuclease activity"/>
    <property type="evidence" value="ECO:0007669"/>
    <property type="project" value="TreeGrafter"/>
</dbReference>